<dbReference type="GeneID" id="25906029"/>
<dbReference type="RefSeq" id="XP_014156088.1">
    <property type="nucleotide sequence ID" value="XM_014300613.1"/>
</dbReference>
<protein>
    <submittedName>
        <fullName evidence="1">Uncharacterized protein</fullName>
    </submittedName>
</protein>
<name>A0A0L0G032_9EUKA</name>
<sequence length="320" mass="37597">MYVKSSGFQAVRLDTESDTQPQPKGWDLTTQIHHGQRSPNNILYMRNKEQHKTLMGRRHWTTVVIDFPRRFILRRLYETRYPNTRCYRPLRHRAVEADDLPRAEALRGVLETLRATHDSRPVTKHEPRVPRSRPEWPSNRYQLHNVLERDTKGALVEALKNAQISGLDTAWSLRWFYKVLSHFKAEQSTLDYIKSNQRLVNWTPELQITQICSHETQATVDPTFRKLAKGHSRVSNVPIMAQMTQLMENHRRAHQCSQTDAEFKQSLLNHCIVQLLEDSLGSRTYERTLQLHTKWHLMETHELLQLLSPDIQEAQTRTTA</sequence>
<keyword evidence="2" id="KW-1185">Reference proteome</keyword>
<proteinExistence type="predicted"/>
<evidence type="ECO:0000313" key="2">
    <source>
        <dbReference type="Proteomes" id="UP000054560"/>
    </source>
</evidence>
<evidence type="ECO:0000313" key="1">
    <source>
        <dbReference type="EMBL" id="KNC82186.1"/>
    </source>
</evidence>
<dbReference type="Proteomes" id="UP000054560">
    <property type="component" value="Unassembled WGS sequence"/>
</dbReference>
<accession>A0A0L0G032</accession>
<organism evidence="1 2">
    <name type="scientific">Sphaeroforma arctica JP610</name>
    <dbReference type="NCBI Taxonomy" id="667725"/>
    <lineage>
        <taxon>Eukaryota</taxon>
        <taxon>Ichthyosporea</taxon>
        <taxon>Ichthyophonida</taxon>
        <taxon>Sphaeroforma</taxon>
    </lineage>
</organism>
<gene>
    <name evidence="1" type="ORF">SARC_05525</name>
</gene>
<dbReference type="AlphaFoldDB" id="A0A0L0G032"/>
<dbReference type="EMBL" id="KQ241951">
    <property type="protein sequence ID" value="KNC82186.1"/>
    <property type="molecule type" value="Genomic_DNA"/>
</dbReference>
<reference evidence="1 2" key="1">
    <citation type="submission" date="2011-02" db="EMBL/GenBank/DDBJ databases">
        <title>The Genome Sequence of Sphaeroforma arctica JP610.</title>
        <authorList>
            <consortium name="The Broad Institute Genome Sequencing Platform"/>
            <person name="Russ C."/>
            <person name="Cuomo C."/>
            <person name="Young S.K."/>
            <person name="Zeng Q."/>
            <person name="Gargeya S."/>
            <person name="Alvarado L."/>
            <person name="Berlin A."/>
            <person name="Chapman S.B."/>
            <person name="Chen Z."/>
            <person name="Freedman E."/>
            <person name="Gellesch M."/>
            <person name="Goldberg J."/>
            <person name="Griggs A."/>
            <person name="Gujja S."/>
            <person name="Heilman E."/>
            <person name="Heiman D."/>
            <person name="Howarth C."/>
            <person name="Mehta T."/>
            <person name="Neiman D."/>
            <person name="Pearson M."/>
            <person name="Roberts A."/>
            <person name="Saif S."/>
            <person name="Shea T."/>
            <person name="Shenoy N."/>
            <person name="Sisk P."/>
            <person name="Stolte C."/>
            <person name="Sykes S."/>
            <person name="White J."/>
            <person name="Yandava C."/>
            <person name="Burger G."/>
            <person name="Gray M.W."/>
            <person name="Holland P.W.H."/>
            <person name="King N."/>
            <person name="Lang F.B.F."/>
            <person name="Roger A.J."/>
            <person name="Ruiz-Trillo I."/>
            <person name="Haas B."/>
            <person name="Nusbaum C."/>
            <person name="Birren B."/>
        </authorList>
    </citation>
    <scope>NUCLEOTIDE SEQUENCE [LARGE SCALE GENOMIC DNA]</scope>
    <source>
        <strain evidence="1 2">JP610</strain>
    </source>
</reference>